<keyword evidence="2" id="KW-1185">Reference proteome</keyword>
<organism evidence="1 2">
    <name type="scientific">Flavobacterium pectinovorum</name>
    <dbReference type="NCBI Taxonomy" id="29533"/>
    <lineage>
        <taxon>Bacteria</taxon>
        <taxon>Pseudomonadati</taxon>
        <taxon>Bacteroidota</taxon>
        <taxon>Flavobacteriia</taxon>
        <taxon>Flavobacteriales</taxon>
        <taxon>Flavobacteriaceae</taxon>
        <taxon>Flavobacterium</taxon>
    </lineage>
</organism>
<evidence type="ECO:0000313" key="1">
    <source>
        <dbReference type="EMBL" id="TPG38180.1"/>
    </source>
</evidence>
<reference evidence="1 2" key="1">
    <citation type="journal article" date="2019" name="Environ. Microbiol.">
        <title>Species interactions and distinct microbial communities in high Arctic permafrost affected cryosols are associated with the CH4 and CO2 gas fluxes.</title>
        <authorList>
            <person name="Altshuler I."/>
            <person name="Hamel J."/>
            <person name="Turney S."/>
            <person name="Magnuson E."/>
            <person name="Levesque R."/>
            <person name="Greer C."/>
            <person name="Whyte L.G."/>
        </authorList>
    </citation>
    <scope>NUCLEOTIDE SEQUENCE [LARGE SCALE GENOMIC DNA]</scope>
    <source>
        <strain evidence="1 2">42</strain>
    </source>
</reference>
<dbReference type="Proteomes" id="UP000319700">
    <property type="component" value="Unassembled WGS sequence"/>
</dbReference>
<protein>
    <submittedName>
        <fullName evidence="1">Uncharacterized protein</fullName>
    </submittedName>
</protein>
<gene>
    <name evidence="1" type="ORF">EAH81_17265</name>
</gene>
<name>A0A502ENV5_9FLAO</name>
<evidence type="ECO:0000313" key="2">
    <source>
        <dbReference type="Proteomes" id="UP000319700"/>
    </source>
</evidence>
<comment type="caution">
    <text evidence="1">The sequence shown here is derived from an EMBL/GenBank/DDBJ whole genome shotgun (WGS) entry which is preliminary data.</text>
</comment>
<dbReference type="EMBL" id="RCZH01000011">
    <property type="protein sequence ID" value="TPG38180.1"/>
    <property type="molecule type" value="Genomic_DNA"/>
</dbReference>
<sequence length="199" mass="23346">MKLEEEMRTKDVVGTTDFHKIGYSVKENYLDSLAKHINPNRKYKYWQYVAYNQNSSSETYTVLKQGGDSILRKKINEKPRPNYNVGIFFGGHPNFRCNYVVIIDNGRVNSLKTEEQFRDFLGTIDNLEEAILLARTYGYELDNDIRGSEYRNLQNGFELHLMKYHEFPTRRESVEIKISRDGFIKTKSLGIYCEGLNCR</sequence>
<dbReference type="AlphaFoldDB" id="A0A502ENV5"/>
<proteinExistence type="predicted"/>
<accession>A0A502ENV5</accession>